<feature type="compositionally biased region" description="Basic and acidic residues" evidence="1">
    <location>
        <begin position="49"/>
        <end position="73"/>
    </location>
</feature>
<feature type="compositionally biased region" description="Basic and acidic residues" evidence="1">
    <location>
        <begin position="82"/>
        <end position="93"/>
    </location>
</feature>
<evidence type="ECO:0000313" key="2">
    <source>
        <dbReference type="EMBL" id="PIC26305.1"/>
    </source>
</evidence>
<organism evidence="2 3">
    <name type="scientific">Caenorhabditis nigoni</name>
    <dbReference type="NCBI Taxonomy" id="1611254"/>
    <lineage>
        <taxon>Eukaryota</taxon>
        <taxon>Metazoa</taxon>
        <taxon>Ecdysozoa</taxon>
        <taxon>Nematoda</taxon>
        <taxon>Chromadorea</taxon>
        <taxon>Rhabditida</taxon>
        <taxon>Rhabditina</taxon>
        <taxon>Rhabditomorpha</taxon>
        <taxon>Rhabditoidea</taxon>
        <taxon>Rhabditidae</taxon>
        <taxon>Peloderinae</taxon>
        <taxon>Caenorhabditis</taxon>
    </lineage>
</organism>
<keyword evidence="3" id="KW-1185">Reference proteome</keyword>
<reference evidence="3" key="1">
    <citation type="submission" date="2017-10" db="EMBL/GenBank/DDBJ databases">
        <title>Rapid genome shrinkage in a self-fertile nematode reveals novel sperm competition proteins.</title>
        <authorList>
            <person name="Yin D."/>
            <person name="Schwarz E.M."/>
            <person name="Thomas C.G."/>
            <person name="Felde R.L."/>
            <person name="Korf I.F."/>
            <person name="Cutter A.D."/>
            <person name="Schartner C.M."/>
            <person name="Ralston E.J."/>
            <person name="Meyer B.J."/>
            <person name="Haag E.S."/>
        </authorList>
    </citation>
    <scope>NUCLEOTIDE SEQUENCE [LARGE SCALE GENOMIC DNA]</scope>
    <source>
        <strain evidence="3">JU1422</strain>
    </source>
</reference>
<accession>A0A2G5TG41</accession>
<evidence type="ECO:0000256" key="1">
    <source>
        <dbReference type="SAM" id="MobiDB-lite"/>
    </source>
</evidence>
<proteinExistence type="predicted"/>
<dbReference type="Proteomes" id="UP000230233">
    <property type="component" value="Chromosome V"/>
</dbReference>
<dbReference type="STRING" id="1611254.A0A2G5TG41"/>
<feature type="region of interest" description="Disordered" evidence="1">
    <location>
        <begin position="46"/>
        <end position="99"/>
    </location>
</feature>
<comment type="caution">
    <text evidence="2">The sequence shown here is derived from an EMBL/GenBank/DDBJ whole genome shotgun (WGS) entry which is preliminary data.</text>
</comment>
<sequence length="99" mass="11518">MDVRYPPFFFSMPHLIYNSWLNLNTIQNAPKLAQFQLQSMRATLNSKPVKKENEVDQEEGKEVEAKSKDDTVPKVDIVNSDVKTDREEEKQVEENDVSF</sequence>
<dbReference type="AlphaFoldDB" id="A0A2G5TG41"/>
<gene>
    <name evidence="2" type="primary">Cnig_chr_V.g18916</name>
    <name evidence="2" type="ORF">B9Z55_018916</name>
</gene>
<dbReference type="EMBL" id="PDUG01000005">
    <property type="protein sequence ID" value="PIC26305.1"/>
    <property type="molecule type" value="Genomic_DNA"/>
</dbReference>
<name>A0A2G5TG41_9PELO</name>
<protein>
    <submittedName>
        <fullName evidence="2">Uncharacterized protein</fullName>
    </submittedName>
</protein>
<evidence type="ECO:0000313" key="3">
    <source>
        <dbReference type="Proteomes" id="UP000230233"/>
    </source>
</evidence>